<evidence type="ECO:0000313" key="7">
    <source>
        <dbReference type="Proteomes" id="UP000051568"/>
    </source>
</evidence>
<dbReference type="Proteomes" id="UP000051568">
    <property type="component" value="Unassembled WGS sequence"/>
</dbReference>
<dbReference type="SUPFAM" id="SSF144083">
    <property type="entry name" value="Magnesium transport protein CorA, transmembrane region"/>
    <property type="match status" value="1"/>
</dbReference>
<comment type="caution">
    <text evidence="6">The sequence shown here is derived from an EMBL/GenBank/DDBJ whole genome shotgun (WGS) entry which is preliminary data.</text>
</comment>
<evidence type="ECO:0000256" key="1">
    <source>
        <dbReference type="ARBA" id="ARBA00004141"/>
    </source>
</evidence>
<dbReference type="AlphaFoldDB" id="A0A0R2IMI4"/>
<evidence type="ECO:0000256" key="4">
    <source>
        <dbReference type="ARBA" id="ARBA00023136"/>
    </source>
</evidence>
<feature type="transmembrane region" description="Helical" evidence="5">
    <location>
        <begin position="49"/>
        <end position="67"/>
    </location>
</feature>
<comment type="subcellular location">
    <subcellularLocation>
        <location evidence="1">Membrane</location>
        <topology evidence="1">Multi-pass membrane protein</topology>
    </subcellularLocation>
</comment>
<protein>
    <submittedName>
        <fullName evidence="6">Uncharacterized protein</fullName>
    </submittedName>
</protein>
<name>A0A0R2IMI4_9LACO</name>
<feature type="transmembrane region" description="Helical" evidence="5">
    <location>
        <begin position="7"/>
        <end position="29"/>
    </location>
</feature>
<keyword evidence="2 5" id="KW-0812">Transmembrane</keyword>
<evidence type="ECO:0000313" key="6">
    <source>
        <dbReference type="EMBL" id="KRN66224.1"/>
    </source>
</evidence>
<evidence type="ECO:0000256" key="5">
    <source>
        <dbReference type="SAM" id="Phobius"/>
    </source>
</evidence>
<keyword evidence="4 5" id="KW-0472">Membrane</keyword>
<organism evidence="6 7">
    <name type="scientific">Pediococcus cellicola</name>
    <dbReference type="NCBI Taxonomy" id="319652"/>
    <lineage>
        <taxon>Bacteria</taxon>
        <taxon>Bacillati</taxon>
        <taxon>Bacillota</taxon>
        <taxon>Bacilli</taxon>
        <taxon>Lactobacillales</taxon>
        <taxon>Lactobacillaceae</taxon>
        <taxon>Pediococcus</taxon>
    </lineage>
</organism>
<dbReference type="Gene3D" id="1.20.58.340">
    <property type="entry name" value="Magnesium transport protein CorA, transmembrane region"/>
    <property type="match status" value="1"/>
</dbReference>
<gene>
    <name evidence="6" type="ORF">IV80_GL001473</name>
</gene>
<accession>A0A0R2IMI4</accession>
<proteinExistence type="predicted"/>
<dbReference type="RefSeq" id="WP_057750910.1">
    <property type="nucleotide sequence ID" value="NZ_BJVH01000005.1"/>
</dbReference>
<dbReference type="STRING" id="319652.IV80_GL001473"/>
<dbReference type="EMBL" id="JQBR01000005">
    <property type="protein sequence ID" value="KRN66224.1"/>
    <property type="molecule type" value="Genomic_DNA"/>
</dbReference>
<dbReference type="GO" id="GO:0016020">
    <property type="term" value="C:membrane"/>
    <property type="evidence" value="ECO:0007669"/>
    <property type="project" value="UniProtKB-SubCell"/>
</dbReference>
<reference evidence="6 7" key="1">
    <citation type="journal article" date="2015" name="Genome Announc.">
        <title>Expanding the biotechnology potential of lactobacilli through comparative genomics of 213 strains and associated genera.</title>
        <authorList>
            <person name="Sun Z."/>
            <person name="Harris H.M."/>
            <person name="McCann A."/>
            <person name="Guo C."/>
            <person name="Argimon S."/>
            <person name="Zhang W."/>
            <person name="Yang X."/>
            <person name="Jeffery I.B."/>
            <person name="Cooney J.C."/>
            <person name="Kagawa T.F."/>
            <person name="Liu W."/>
            <person name="Song Y."/>
            <person name="Salvetti E."/>
            <person name="Wrobel A."/>
            <person name="Rasinkangas P."/>
            <person name="Parkhill J."/>
            <person name="Rea M.C."/>
            <person name="O'Sullivan O."/>
            <person name="Ritari J."/>
            <person name="Douillard F.P."/>
            <person name="Paul Ross R."/>
            <person name="Yang R."/>
            <person name="Briner A.E."/>
            <person name="Felis G.E."/>
            <person name="de Vos W.M."/>
            <person name="Barrangou R."/>
            <person name="Klaenhammer T.R."/>
            <person name="Caufield P.W."/>
            <person name="Cui Y."/>
            <person name="Zhang H."/>
            <person name="O'Toole P.W."/>
        </authorList>
    </citation>
    <scope>NUCLEOTIDE SEQUENCE [LARGE SCALE GENOMIC DNA]</scope>
    <source>
        <strain evidence="6 7">DSM 17757</strain>
    </source>
</reference>
<dbReference type="InterPro" id="IPR045863">
    <property type="entry name" value="CorA_TM1_TM2"/>
</dbReference>
<dbReference type="PATRIC" id="fig|319652.3.peg.1491"/>
<sequence length="70" mass="8476">MLKQNKALTYLLRFIATLTSLFTIFVGYFGWGIDHIDRSDWHYFHLTDIMMYLIAFLLLVAVIWMWFPKK</sequence>
<keyword evidence="7" id="KW-1185">Reference proteome</keyword>
<keyword evidence="3 5" id="KW-1133">Transmembrane helix</keyword>
<evidence type="ECO:0000256" key="2">
    <source>
        <dbReference type="ARBA" id="ARBA00022692"/>
    </source>
</evidence>
<evidence type="ECO:0000256" key="3">
    <source>
        <dbReference type="ARBA" id="ARBA00022989"/>
    </source>
</evidence>